<feature type="domain" description="FAD-binding FR-type" evidence="1">
    <location>
        <begin position="15"/>
        <end position="117"/>
    </location>
</feature>
<dbReference type="RefSeq" id="WP_099381239.1">
    <property type="nucleotide sequence ID" value="NZ_PEBD01000004.1"/>
</dbReference>
<dbReference type="InterPro" id="IPR013113">
    <property type="entry name" value="SIP_FAD-bd"/>
</dbReference>
<name>A0A2G3PQF1_WILMA</name>
<comment type="caution">
    <text evidence="2">The sequence shown here is derived from an EMBL/GenBank/DDBJ whole genome shotgun (WGS) entry which is preliminary data.</text>
</comment>
<dbReference type="CDD" id="cd06193">
    <property type="entry name" value="siderophore_interacting"/>
    <property type="match status" value="1"/>
</dbReference>
<gene>
    <name evidence="2" type="ORF">CSW57_02115</name>
</gene>
<reference evidence="2 3" key="1">
    <citation type="submission" date="2017-10" db="EMBL/GenBank/DDBJ databases">
        <title>The draft genome sequence of Williamsia sp. BULT 1.1 isolated from the semi-arid grassland soils from South Africa.</title>
        <authorList>
            <person name="Kabwe M.H."/>
            <person name="Govender N."/>
            <person name="Mutseka Lunga P."/>
            <person name="Vikram S."/>
            <person name="Makhalanyane T.P."/>
        </authorList>
    </citation>
    <scope>NUCLEOTIDE SEQUENCE [LARGE SCALE GENOMIC DNA]</scope>
    <source>
        <strain evidence="2 3">BULT 1.1</strain>
    </source>
</reference>
<dbReference type="Pfam" id="PF08021">
    <property type="entry name" value="FAD_binding_9"/>
    <property type="match status" value="1"/>
</dbReference>
<dbReference type="Gene3D" id="2.40.30.10">
    <property type="entry name" value="Translation factors"/>
    <property type="match status" value="1"/>
</dbReference>
<accession>A0A2G3PQF1</accession>
<evidence type="ECO:0000313" key="3">
    <source>
        <dbReference type="Proteomes" id="UP000225108"/>
    </source>
</evidence>
<dbReference type="SUPFAM" id="SSF63380">
    <property type="entry name" value="Riboflavin synthase domain-like"/>
    <property type="match status" value="1"/>
</dbReference>
<dbReference type="AlphaFoldDB" id="A0A2G3PQF1"/>
<dbReference type="GO" id="GO:0016491">
    <property type="term" value="F:oxidoreductase activity"/>
    <property type="evidence" value="ECO:0007669"/>
    <property type="project" value="InterPro"/>
</dbReference>
<dbReference type="EMBL" id="PEBD01000004">
    <property type="protein sequence ID" value="PHV68079.1"/>
    <property type="molecule type" value="Genomic_DNA"/>
</dbReference>
<protein>
    <submittedName>
        <fullName evidence="2">NADPH-dependent ferric siderophore reductase</fullName>
    </submittedName>
</protein>
<dbReference type="Proteomes" id="UP000225108">
    <property type="component" value="Unassembled WGS sequence"/>
</dbReference>
<dbReference type="InterPro" id="IPR039261">
    <property type="entry name" value="FNR_nucleotide-bd"/>
</dbReference>
<evidence type="ECO:0000259" key="1">
    <source>
        <dbReference type="PROSITE" id="PS51384"/>
    </source>
</evidence>
<organism evidence="2 3">
    <name type="scientific">Williamsia marianensis</name>
    <dbReference type="NCBI Taxonomy" id="85044"/>
    <lineage>
        <taxon>Bacteria</taxon>
        <taxon>Bacillati</taxon>
        <taxon>Actinomycetota</taxon>
        <taxon>Actinomycetes</taxon>
        <taxon>Mycobacteriales</taxon>
        <taxon>Nocardiaceae</taxon>
        <taxon>Williamsia</taxon>
    </lineage>
</organism>
<dbReference type="InterPro" id="IPR007037">
    <property type="entry name" value="SIP_rossman_dom"/>
</dbReference>
<evidence type="ECO:0000313" key="2">
    <source>
        <dbReference type="EMBL" id="PHV68079.1"/>
    </source>
</evidence>
<proteinExistence type="predicted"/>
<dbReference type="PROSITE" id="PS51384">
    <property type="entry name" value="FAD_FR"/>
    <property type="match status" value="1"/>
</dbReference>
<dbReference type="InterPro" id="IPR017938">
    <property type="entry name" value="Riboflavin_synthase-like_b-brl"/>
</dbReference>
<dbReference type="InterPro" id="IPR039374">
    <property type="entry name" value="SIP_fam"/>
</dbReference>
<dbReference type="PANTHER" id="PTHR30157:SF0">
    <property type="entry name" value="NADPH-DEPENDENT FERRIC-CHELATE REDUCTASE"/>
    <property type="match status" value="1"/>
</dbReference>
<dbReference type="PANTHER" id="PTHR30157">
    <property type="entry name" value="FERRIC REDUCTASE, NADPH-DEPENDENT"/>
    <property type="match status" value="1"/>
</dbReference>
<dbReference type="InterPro" id="IPR017927">
    <property type="entry name" value="FAD-bd_FR_type"/>
</dbReference>
<dbReference type="Gene3D" id="3.40.50.80">
    <property type="entry name" value="Nucleotide-binding domain of ferredoxin-NADP reductase (FNR) module"/>
    <property type="match status" value="1"/>
</dbReference>
<sequence length="233" mass="25686">MTRGLSGLALKAFGANDYRLTVTGKQQITDRYIRLGFAAGGLLEHHPSHPTQWIRLWIPNGDKVQQRGYTLVDPDPAADRFDIEFALHPGPASDWATSAAAGDEIDASVMGSKFEIPTPPPTEYLLFGDPASLPAINSLLDVVGDVPVRVWLEYQHDSDRDLPLRTTSSTTVQWFDRGDKGQALRRAASELSCGPGAYAWVACEFHTTRDIVKSLKSIHKIPKSAIKSQAYWK</sequence>
<dbReference type="Pfam" id="PF04954">
    <property type="entry name" value="SIP"/>
    <property type="match status" value="1"/>
</dbReference>